<name>A0A1H8HQ73_9FIRM</name>
<evidence type="ECO:0000313" key="9">
    <source>
        <dbReference type="EMBL" id="SEN58194.1"/>
    </source>
</evidence>
<feature type="transmembrane region" description="Helical" evidence="8">
    <location>
        <begin position="103"/>
        <end position="121"/>
    </location>
</feature>
<keyword evidence="3" id="KW-0813">Transport</keyword>
<feature type="transmembrane region" description="Helical" evidence="8">
    <location>
        <begin position="68"/>
        <end position="91"/>
    </location>
</feature>
<accession>A0A1H8HQ73</accession>
<organism evidence="9 10">
    <name type="scientific">Peptostreptococcus russellii</name>
    <dbReference type="NCBI Taxonomy" id="215200"/>
    <lineage>
        <taxon>Bacteria</taxon>
        <taxon>Bacillati</taxon>
        <taxon>Bacillota</taxon>
        <taxon>Clostridia</taxon>
        <taxon>Peptostreptococcales</taxon>
        <taxon>Peptostreptococcaceae</taxon>
        <taxon>Peptostreptococcus</taxon>
    </lineage>
</organism>
<keyword evidence="7 8" id="KW-0472">Membrane</keyword>
<keyword evidence="10" id="KW-1185">Reference proteome</keyword>
<feature type="transmembrane region" description="Helical" evidence="8">
    <location>
        <begin position="127"/>
        <end position="152"/>
    </location>
</feature>
<evidence type="ECO:0000256" key="5">
    <source>
        <dbReference type="ARBA" id="ARBA00022692"/>
    </source>
</evidence>
<dbReference type="Pfam" id="PF03547">
    <property type="entry name" value="Mem_trans"/>
    <property type="match status" value="1"/>
</dbReference>
<feature type="transmembrane region" description="Helical" evidence="8">
    <location>
        <begin position="258"/>
        <end position="283"/>
    </location>
</feature>
<feature type="transmembrane region" description="Helical" evidence="8">
    <location>
        <begin position="289"/>
        <end position="309"/>
    </location>
</feature>
<evidence type="ECO:0000256" key="2">
    <source>
        <dbReference type="ARBA" id="ARBA00010145"/>
    </source>
</evidence>
<evidence type="ECO:0000256" key="7">
    <source>
        <dbReference type="ARBA" id="ARBA00023136"/>
    </source>
</evidence>
<protein>
    <recommendedName>
        <fullName evidence="11">Transporter</fullName>
    </recommendedName>
</protein>
<sequence>MKDFIFAVNATMPVFLIIILGKILIKLNVINEQWIKITDRFAFRVALPATLFIDIADMEINPGENIKLVVFCIVVTTIMFFGTWLLAYLFLKDKKSVGAFTQSAVRGSAAILGIPFAVNIYGHAGMVPLMILAVVPLFNAYSVIILAVSSHFENKEDLKNRKNKIDRELLKDVNLASNRNEKIEIRKKTSIGFKDIVRSIVSNPLIIGIALGFPFCIFQIKLPFVLHQSISRVGDTATALMLISLGAGFEIKDLTGKFGYSFVSTMIKLVLLPLIFIPLAVYFGFRNDSLIAILIMLGTPSAISGYVMAKSMDNDYVLMSSAIVMTTLFSAVTFTIWIFILKSMALI</sequence>
<feature type="transmembrane region" description="Helical" evidence="8">
    <location>
        <begin position="316"/>
        <end position="340"/>
    </location>
</feature>
<evidence type="ECO:0008006" key="11">
    <source>
        <dbReference type="Google" id="ProtNLM"/>
    </source>
</evidence>
<feature type="transmembrane region" description="Helical" evidence="8">
    <location>
        <begin position="37"/>
        <end position="56"/>
    </location>
</feature>
<comment type="similarity">
    <text evidence="2">Belongs to the auxin efflux carrier (TC 2.A.69) family.</text>
</comment>
<dbReference type="GO" id="GO:0055085">
    <property type="term" value="P:transmembrane transport"/>
    <property type="evidence" value="ECO:0007669"/>
    <property type="project" value="InterPro"/>
</dbReference>
<dbReference type="OrthoDB" id="9794315at2"/>
<evidence type="ECO:0000256" key="8">
    <source>
        <dbReference type="SAM" id="Phobius"/>
    </source>
</evidence>
<evidence type="ECO:0000256" key="6">
    <source>
        <dbReference type="ARBA" id="ARBA00022989"/>
    </source>
</evidence>
<feature type="transmembrane region" description="Helical" evidence="8">
    <location>
        <begin position="196"/>
        <end position="220"/>
    </location>
</feature>
<evidence type="ECO:0000256" key="1">
    <source>
        <dbReference type="ARBA" id="ARBA00004651"/>
    </source>
</evidence>
<dbReference type="EMBL" id="FODF01000006">
    <property type="protein sequence ID" value="SEN58194.1"/>
    <property type="molecule type" value="Genomic_DNA"/>
</dbReference>
<evidence type="ECO:0000256" key="4">
    <source>
        <dbReference type="ARBA" id="ARBA00022475"/>
    </source>
</evidence>
<gene>
    <name evidence="9" type="ORF">SAMN05216454_10644</name>
</gene>
<keyword evidence="4" id="KW-1003">Cell membrane</keyword>
<dbReference type="PANTHER" id="PTHR36838">
    <property type="entry name" value="AUXIN EFFLUX CARRIER FAMILY PROTEIN"/>
    <property type="match status" value="1"/>
</dbReference>
<dbReference type="Proteomes" id="UP000199512">
    <property type="component" value="Unassembled WGS sequence"/>
</dbReference>
<dbReference type="GO" id="GO:0005886">
    <property type="term" value="C:plasma membrane"/>
    <property type="evidence" value="ECO:0007669"/>
    <property type="project" value="UniProtKB-SubCell"/>
</dbReference>
<keyword evidence="5 8" id="KW-0812">Transmembrane</keyword>
<dbReference type="PANTHER" id="PTHR36838:SF4">
    <property type="entry name" value="AUXIN EFFLUX CARRIER FAMILY PROTEIN"/>
    <property type="match status" value="1"/>
</dbReference>
<dbReference type="Gene3D" id="1.20.1530.20">
    <property type="match status" value="1"/>
</dbReference>
<dbReference type="STRING" id="215200.SAMN05216454_10644"/>
<dbReference type="RefSeq" id="WP_091975309.1">
    <property type="nucleotide sequence ID" value="NZ_CAUWDX010000004.1"/>
</dbReference>
<dbReference type="InterPro" id="IPR038770">
    <property type="entry name" value="Na+/solute_symporter_sf"/>
</dbReference>
<evidence type="ECO:0000313" key="10">
    <source>
        <dbReference type="Proteomes" id="UP000199512"/>
    </source>
</evidence>
<evidence type="ECO:0000256" key="3">
    <source>
        <dbReference type="ARBA" id="ARBA00022448"/>
    </source>
</evidence>
<proteinExistence type="inferred from homology"/>
<keyword evidence="6 8" id="KW-1133">Transmembrane helix</keyword>
<dbReference type="InterPro" id="IPR004776">
    <property type="entry name" value="Mem_transp_PIN-like"/>
</dbReference>
<dbReference type="AlphaFoldDB" id="A0A1H8HQ73"/>
<comment type="subcellular location">
    <subcellularLocation>
        <location evidence="1">Cell membrane</location>
        <topology evidence="1">Multi-pass membrane protein</topology>
    </subcellularLocation>
</comment>
<reference evidence="9 10" key="1">
    <citation type="submission" date="2016-10" db="EMBL/GenBank/DDBJ databases">
        <authorList>
            <person name="de Groot N.N."/>
        </authorList>
    </citation>
    <scope>NUCLEOTIDE SEQUENCE [LARGE SCALE GENOMIC DNA]</scope>
    <source>
        <strain evidence="9 10">Calf135</strain>
    </source>
</reference>
<feature type="transmembrane region" description="Helical" evidence="8">
    <location>
        <begin position="6"/>
        <end position="25"/>
    </location>
</feature>